<evidence type="ECO:0000313" key="3">
    <source>
        <dbReference type="RefSeq" id="XP_022251146.1"/>
    </source>
</evidence>
<dbReference type="Gene3D" id="3.40.50.620">
    <property type="entry name" value="HUPs"/>
    <property type="match status" value="1"/>
</dbReference>
<dbReference type="Proteomes" id="UP000694941">
    <property type="component" value="Unplaced"/>
</dbReference>
<feature type="region of interest" description="Disordered" evidence="1">
    <location>
        <begin position="1"/>
        <end position="21"/>
    </location>
</feature>
<proteinExistence type="predicted"/>
<dbReference type="GeneID" id="111087735"/>
<keyword evidence="2" id="KW-1185">Reference proteome</keyword>
<dbReference type="RefSeq" id="XP_022251146.1">
    <property type="nucleotide sequence ID" value="XM_022395438.1"/>
</dbReference>
<evidence type="ECO:0000313" key="2">
    <source>
        <dbReference type="Proteomes" id="UP000694941"/>
    </source>
</evidence>
<gene>
    <name evidence="3" type="primary">LOC111087735</name>
</gene>
<accession>A0ABM1T5J0</accession>
<dbReference type="InterPro" id="IPR014729">
    <property type="entry name" value="Rossmann-like_a/b/a_fold"/>
</dbReference>
<sequence>MMFRRETPQNPLDTAMEGENKQESLSVNLKLEELVSEEDLIHAKTLWEYLLLHHDFKKSDVILLLGNNDIRTAEYASHLYLNGYGDWLVISGKAGNMTKGRIFNNYQCQL</sequence>
<reference evidence="3" key="1">
    <citation type="submission" date="2025-08" db="UniProtKB">
        <authorList>
            <consortium name="RefSeq"/>
        </authorList>
    </citation>
    <scope>IDENTIFICATION</scope>
    <source>
        <tissue evidence="3">Muscle</tissue>
    </source>
</reference>
<protein>
    <submittedName>
        <fullName evidence="3">Uncharacterized protein LOC111087735</fullName>
    </submittedName>
</protein>
<evidence type="ECO:0000256" key="1">
    <source>
        <dbReference type="SAM" id="MobiDB-lite"/>
    </source>
</evidence>
<organism evidence="2 3">
    <name type="scientific">Limulus polyphemus</name>
    <name type="common">Atlantic horseshoe crab</name>
    <dbReference type="NCBI Taxonomy" id="6850"/>
    <lineage>
        <taxon>Eukaryota</taxon>
        <taxon>Metazoa</taxon>
        <taxon>Ecdysozoa</taxon>
        <taxon>Arthropoda</taxon>
        <taxon>Chelicerata</taxon>
        <taxon>Merostomata</taxon>
        <taxon>Xiphosura</taxon>
        <taxon>Limulidae</taxon>
        <taxon>Limulus</taxon>
    </lineage>
</organism>
<name>A0ABM1T5J0_LIMPO</name>